<dbReference type="Pfam" id="PF00067">
    <property type="entry name" value="p450"/>
    <property type="match status" value="1"/>
</dbReference>
<dbReference type="PRINTS" id="PR00463">
    <property type="entry name" value="EP450I"/>
</dbReference>
<dbReference type="GO" id="GO:0006629">
    <property type="term" value="P:lipid metabolic process"/>
    <property type="evidence" value="ECO:0007669"/>
    <property type="project" value="UniProtKB-ARBA"/>
</dbReference>
<reference evidence="9 10" key="1">
    <citation type="journal article" date="2018" name="Sci. Rep.">
        <title>Raphidocelis subcapitata (=Pseudokirchneriella subcapitata) provides an insight into genome evolution and environmental adaptations in the Sphaeropleales.</title>
        <authorList>
            <person name="Suzuki S."/>
            <person name="Yamaguchi H."/>
            <person name="Nakajima N."/>
            <person name="Kawachi M."/>
        </authorList>
    </citation>
    <scope>NUCLEOTIDE SEQUENCE [LARGE SCALE GENOMIC DNA]</scope>
    <source>
        <strain evidence="9 10">NIES-35</strain>
    </source>
</reference>
<dbReference type="SUPFAM" id="SSF48264">
    <property type="entry name" value="Cytochrome P450"/>
    <property type="match status" value="1"/>
</dbReference>
<keyword evidence="5 6" id="KW-0349">Heme</keyword>
<comment type="similarity">
    <text evidence="1 6">Belongs to the cytochrome P450 family.</text>
</comment>
<dbReference type="Gene3D" id="1.10.630.10">
    <property type="entry name" value="Cytochrome P450"/>
    <property type="match status" value="1"/>
</dbReference>
<evidence type="ECO:0000313" key="10">
    <source>
        <dbReference type="Proteomes" id="UP000247498"/>
    </source>
</evidence>
<dbReference type="PRINTS" id="PR00385">
    <property type="entry name" value="P450"/>
</dbReference>
<keyword evidence="6" id="KW-0503">Monooxygenase</keyword>
<name>A0A2V0PI38_9CHLO</name>
<protein>
    <submittedName>
        <fullName evidence="9">Sterol 14-demethylase</fullName>
    </submittedName>
</protein>
<feature type="region of interest" description="Disordered" evidence="7">
    <location>
        <begin position="338"/>
        <end position="411"/>
    </location>
</feature>
<dbReference type="AlphaFoldDB" id="A0A2V0PI38"/>
<evidence type="ECO:0000256" key="6">
    <source>
        <dbReference type="RuleBase" id="RU000461"/>
    </source>
</evidence>
<dbReference type="InParanoid" id="A0A2V0PI38"/>
<evidence type="ECO:0000256" key="7">
    <source>
        <dbReference type="SAM" id="MobiDB-lite"/>
    </source>
</evidence>
<feature type="signal peptide" evidence="8">
    <location>
        <begin position="1"/>
        <end position="22"/>
    </location>
</feature>
<dbReference type="InterPro" id="IPR002401">
    <property type="entry name" value="Cyt_P450_E_grp-I"/>
</dbReference>
<dbReference type="OrthoDB" id="1470350at2759"/>
<dbReference type="PROSITE" id="PS00086">
    <property type="entry name" value="CYTOCHROME_P450"/>
    <property type="match status" value="1"/>
</dbReference>
<keyword evidence="8" id="KW-0732">Signal</keyword>
<dbReference type="InterPro" id="IPR036396">
    <property type="entry name" value="Cyt_P450_sf"/>
</dbReference>
<evidence type="ECO:0000313" key="9">
    <source>
        <dbReference type="EMBL" id="GBF98692.1"/>
    </source>
</evidence>
<keyword evidence="9" id="KW-0489">Methyltransferase</keyword>
<keyword evidence="3 6" id="KW-0560">Oxidoreductase</keyword>
<dbReference type="PROSITE" id="PS51257">
    <property type="entry name" value="PROKAR_LIPOPROTEIN"/>
    <property type="match status" value="1"/>
</dbReference>
<keyword evidence="4 5" id="KW-0408">Iron</keyword>
<proteinExistence type="inferred from homology"/>
<organism evidence="9 10">
    <name type="scientific">Raphidocelis subcapitata</name>
    <dbReference type="NCBI Taxonomy" id="307507"/>
    <lineage>
        <taxon>Eukaryota</taxon>
        <taxon>Viridiplantae</taxon>
        <taxon>Chlorophyta</taxon>
        <taxon>core chlorophytes</taxon>
        <taxon>Chlorophyceae</taxon>
        <taxon>CS clade</taxon>
        <taxon>Sphaeropleales</taxon>
        <taxon>Selenastraceae</taxon>
        <taxon>Raphidocelis</taxon>
    </lineage>
</organism>
<dbReference type="FunCoup" id="A0A2V0PI38">
    <property type="interactions" value="430"/>
</dbReference>
<sequence length="644" mass="68267">MEARTLFLAALAALGAAACGAAYRDGVPPTAIAAAAALAAAAVAYHWRHALGSHRPPPGARVLPGTLPLLGDAPQLLPNLHRLHDWIEEQLRALGPGAPTCMFTLPFMRTFVSVRHPAVLEHILKTRAGNYPKGQPFRDNFGPLLGKGIFVSDGEQWRWQRKLASRIFSIRSFKLYVSEVFGAKADLLTARLAAACSPATAAEAPAAAAAGGAEAPGAEEGCARLAFPGVEPGAPLDLHDLMYRFTLDTFAKIGFGTDPGCLTTAGRIPFAVAFDRAQRTTNARFWTPGWRLLEALDGRGRRLRADIATIRSFAAGIISTRRELLSIERAAAAAAEAEAEAEADAPPSPSASSASSSGGGGFARGPASDDLDGGAEAADQGKPKAAAPAPTPAPSAAKGRARGAGLAGGGEECEEGAARDLLALFMSECGPDGAALDDETLVDTVLNFIIAGRDTTAQALSWSLHEIMARPDVEARLLAEAEAALGPMRGGQPTYDEVNELRYARAVFLEGLRLHPSVPENAKVALRADTLPDGTRVPAGALIHYSAYAINRLEDFWGRDAAEFRPDRWLEFEHTPSPYSHISFNAGPRICLGQRLAELEGVYVLVTLLRRFRFAPAPGARVDYDLSASMPMREGLWVTVSPRD</sequence>
<comment type="caution">
    <text evidence="9">The sequence shown here is derived from an EMBL/GenBank/DDBJ whole genome shotgun (WGS) entry which is preliminary data.</text>
</comment>
<accession>A0A2V0PI38</accession>
<feature type="compositionally biased region" description="Low complexity" evidence="7">
    <location>
        <begin position="375"/>
        <end position="398"/>
    </location>
</feature>
<dbReference type="GO" id="GO:0020037">
    <property type="term" value="F:heme binding"/>
    <property type="evidence" value="ECO:0007669"/>
    <property type="project" value="InterPro"/>
</dbReference>
<evidence type="ECO:0000256" key="3">
    <source>
        <dbReference type="ARBA" id="ARBA00023002"/>
    </source>
</evidence>
<evidence type="ECO:0000256" key="8">
    <source>
        <dbReference type="SAM" id="SignalP"/>
    </source>
</evidence>
<feature type="chain" id="PRO_5016138940" evidence="8">
    <location>
        <begin position="23"/>
        <end position="644"/>
    </location>
</feature>
<keyword evidence="9" id="KW-0808">Transferase</keyword>
<evidence type="ECO:0000256" key="2">
    <source>
        <dbReference type="ARBA" id="ARBA00022723"/>
    </source>
</evidence>
<keyword evidence="10" id="KW-1185">Reference proteome</keyword>
<dbReference type="PANTHER" id="PTHR24296">
    <property type="entry name" value="CYTOCHROME P450"/>
    <property type="match status" value="1"/>
</dbReference>
<dbReference type="InterPro" id="IPR001128">
    <property type="entry name" value="Cyt_P450"/>
</dbReference>
<dbReference type="STRING" id="307507.A0A2V0PI38"/>
<keyword evidence="2 5" id="KW-0479">Metal-binding</keyword>
<dbReference type="GO" id="GO:0008168">
    <property type="term" value="F:methyltransferase activity"/>
    <property type="evidence" value="ECO:0007669"/>
    <property type="project" value="UniProtKB-KW"/>
</dbReference>
<dbReference type="GO" id="GO:0004497">
    <property type="term" value="F:monooxygenase activity"/>
    <property type="evidence" value="ECO:0007669"/>
    <property type="project" value="UniProtKB-KW"/>
</dbReference>
<dbReference type="EMBL" id="BDRX01000132">
    <property type="protein sequence ID" value="GBF98692.1"/>
    <property type="molecule type" value="Genomic_DNA"/>
</dbReference>
<feature type="binding site" description="axial binding residue" evidence="5">
    <location>
        <position position="591"/>
    </location>
    <ligand>
        <name>heme</name>
        <dbReference type="ChEBI" id="CHEBI:30413"/>
    </ligand>
    <ligandPart>
        <name>Fe</name>
        <dbReference type="ChEBI" id="CHEBI:18248"/>
    </ligandPart>
</feature>
<evidence type="ECO:0000256" key="5">
    <source>
        <dbReference type="PIRSR" id="PIRSR602401-1"/>
    </source>
</evidence>
<evidence type="ECO:0000256" key="1">
    <source>
        <dbReference type="ARBA" id="ARBA00010617"/>
    </source>
</evidence>
<dbReference type="GO" id="GO:0016705">
    <property type="term" value="F:oxidoreductase activity, acting on paired donors, with incorporation or reduction of molecular oxygen"/>
    <property type="evidence" value="ECO:0007669"/>
    <property type="project" value="InterPro"/>
</dbReference>
<gene>
    <name evidence="9" type="ORF">Rsub_11406</name>
</gene>
<evidence type="ECO:0000256" key="4">
    <source>
        <dbReference type="ARBA" id="ARBA00023004"/>
    </source>
</evidence>
<dbReference type="GO" id="GO:0005506">
    <property type="term" value="F:iron ion binding"/>
    <property type="evidence" value="ECO:0007669"/>
    <property type="project" value="InterPro"/>
</dbReference>
<dbReference type="InterPro" id="IPR017972">
    <property type="entry name" value="Cyt_P450_CS"/>
</dbReference>
<dbReference type="GO" id="GO:0032259">
    <property type="term" value="P:methylation"/>
    <property type="evidence" value="ECO:0007669"/>
    <property type="project" value="UniProtKB-KW"/>
</dbReference>
<dbReference type="Proteomes" id="UP000247498">
    <property type="component" value="Unassembled WGS sequence"/>
</dbReference>
<comment type="cofactor">
    <cofactor evidence="5">
        <name>heme</name>
        <dbReference type="ChEBI" id="CHEBI:30413"/>
    </cofactor>
</comment>